<dbReference type="EMBL" id="PP935706">
    <property type="protein sequence ID" value="XDJ01402.1"/>
    <property type="molecule type" value="Genomic_DNA"/>
</dbReference>
<protein>
    <submittedName>
        <fullName evidence="1">Tailspike</fullName>
    </submittedName>
</protein>
<proteinExistence type="predicted"/>
<accession>A0AB39C4C5</accession>
<name>A0AB39C4C5_9VIRU</name>
<reference evidence="1" key="1">
    <citation type="submission" date="2024-06" db="EMBL/GenBank/DDBJ databases">
        <authorList>
            <person name="Mutai I.J."/>
            <person name="Gurusinghe A."/>
            <person name="Wang B."/>
            <person name="Clark M."/>
            <person name="Bhandare S.G."/>
        </authorList>
    </citation>
    <scope>NUCLEOTIDE SEQUENCE</scope>
</reference>
<evidence type="ECO:0000313" key="1">
    <source>
        <dbReference type="EMBL" id="XDJ01402.1"/>
    </source>
</evidence>
<sequence length="186" mass="20234">MSSGCGDVLSLNDLQIAKKHQIFEAEVITGKQGGVAGGADIDYATNPVTGQTQKTLPAVLRDTGFSPASFNFTTGGTLGVNDADKAVLWPKEDGGDGNYYHGVAPCRKLSLRRRHLLRQAAFRIPLGSRSEILPFARKRIRYLNTPLSCPTLLRYNNWRIPPLIVFLLTAITPLPIMKLLTSAGKS</sequence>
<organism evidence="1">
    <name type="scientific">Salmonella phage vB_SE130_2P</name>
    <dbReference type="NCBI Taxonomy" id="3236707"/>
    <lineage>
        <taxon>Viruses</taxon>
    </lineage>
</organism>